<evidence type="ECO:0000256" key="1">
    <source>
        <dbReference type="SAM" id="MobiDB-lite"/>
    </source>
</evidence>
<accession>A0A445EJM1</accession>
<dbReference type="GO" id="GO:0009658">
    <property type="term" value="P:chloroplast organization"/>
    <property type="evidence" value="ECO:0007669"/>
    <property type="project" value="TreeGrafter"/>
</dbReference>
<dbReference type="FunFam" id="3.10.450.40:FF:000016">
    <property type="entry name" value="Predicted protein"/>
    <property type="match status" value="1"/>
</dbReference>
<dbReference type="Pfam" id="PF11523">
    <property type="entry name" value="DUF3223"/>
    <property type="match status" value="1"/>
</dbReference>
<dbReference type="SMR" id="A0A445EJM1"/>
<dbReference type="Gene3D" id="3.10.450.40">
    <property type="match status" value="1"/>
</dbReference>
<dbReference type="GO" id="GO:0017126">
    <property type="term" value="P:nucleologenesis"/>
    <property type="evidence" value="ECO:0007669"/>
    <property type="project" value="TreeGrafter"/>
</dbReference>
<comment type="caution">
    <text evidence="2">The sequence shown here is derived from an EMBL/GenBank/DDBJ whole genome shotgun (WGS) entry which is preliminary data.</text>
</comment>
<dbReference type="GO" id="GO:1901259">
    <property type="term" value="P:chloroplast rRNA processing"/>
    <property type="evidence" value="ECO:0007669"/>
    <property type="project" value="TreeGrafter"/>
</dbReference>
<organism evidence="2 3">
    <name type="scientific">Arachis hypogaea</name>
    <name type="common">Peanut</name>
    <dbReference type="NCBI Taxonomy" id="3818"/>
    <lineage>
        <taxon>Eukaryota</taxon>
        <taxon>Viridiplantae</taxon>
        <taxon>Streptophyta</taxon>
        <taxon>Embryophyta</taxon>
        <taxon>Tracheophyta</taxon>
        <taxon>Spermatophyta</taxon>
        <taxon>Magnoliopsida</taxon>
        <taxon>eudicotyledons</taxon>
        <taxon>Gunneridae</taxon>
        <taxon>Pentapetalae</taxon>
        <taxon>rosids</taxon>
        <taxon>fabids</taxon>
        <taxon>Fabales</taxon>
        <taxon>Fabaceae</taxon>
        <taxon>Papilionoideae</taxon>
        <taxon>50 kb inversion clade</taxon>
        <taxon>dalbergioids sensu lato</taxon>
        <taxon>Dalbergieae</taxon>
        <taxon>Pterocarpus clade</taxon>
        <taxon>Arachis</taxon>
    </lineage>
</organism>
<keyword evidence="3" id="KW-1185">Reference proteome</keyword>
<dbReference type="Proteomes" id="UP000289738">
    <property type="component" value="Chromosome A01"/>
</dbReference>
<gene>
    <name evidence="2" type="ORF">Ahy_A01g000089</name>
</gene>
<evidence type="ECO:0000313" key="2">
    <source>
        <dbReference type="EMBL" id="RYR75542.1"/>
    </source>
</evidence>
<dbReference type="GO" id="GO:0005634">
    <property type="term" value="C:nucleus"/>
    <property type="evidence" value="ECO:0007669"/>
    <property type="project" value="TreeGrafter"/>
</dbReference>
<protein>
    <submittedName>
        <fullName evidence="2">Uncharacterized protein</fullName>
    </submittedName>
</protein>
<dbReference type="EMBL" id="SDMP01000001">
    <property type="protein sequence ID" value="RYR75542.1"/>
    <property type="molecule type" value="Genomic_DNA"/>
</dbReference>
<dbReference type="PANTHER" id="PTHR33415:SF12">
    <property type="entry name" value="PROTEIN EMBRYO DEFECTIVE 514"/>
    <property type="match status" value="1"/>
</dbReference>
<sequence length="233" mass="26391">MEETTAPEEQLPEKNTSSSSSSSAEEMDVDSPKAEAKADDKSKQSRGREEDDKVQPGDDKATDSKKQKVDDRKGKAKVDEQSEEKKKEKKKKKDIPTGPVKLGYRTFDSSVDMFDYFYNFLHFWPLNVNVNKYEHEMLLELVKGYKHADRKMGVGVRSFQVRMHPTWMGRCFVLIREDGSEEDFRFRKCVHSILPLPDEMLPQPGVDTYLRSRSKYSKQGGPAAAAAAAGSGN</sequence>
<dbReference type="OrthoDB" id="409625at2759"/>
<feature type="region of interest" description="Disordered" evidence="1">
    <location>
        <begin position="1"/>
        <end position="99"/>
    </location>
</feature>
<evidence type="ECO:0000313" key="3">
    <source>
        <dbReference type="Proteomes" id="UP000289738"/>
    </source>
</evidence>
<dbReference type="AlphaFoldDB" id="A0A445EJM1"/>
<dbReference type="Gramene" id="arahy.Tifrunner.gnm2.ann2.Ah01g438500.1">
    <property type="protein sequence ID" value="arahy.Tifrunner.gnm2.ann2.Ah01g438500.1-CDS"/>
    <property type="gene ID" value="arahy.Tifrunner.gnm2.ann2.Ah01g438500"/>
</dbReference>
<dbReference type="InterPro" id="IPR044673">
    <property type="entry name" value="DCL-like"/>
</dbReference>
<proteinExistence type="predicted"/>
<name>A0A445EJM1_ARAHY</name>
<dbReference type="STRING" id="3818.A0A445EJM1"/>
<feature type="compositionally biased region" description="Basic and acidic residues" evidence="1">
    <location>
        <begin position="30"/>
        <end position="86"/>
    </location>
</feature>
<dbReference type="GO" id="GO:0009507">
    <property type="term" value="C:chloroplast"/>
    <property type="evidence" value="ECO:0007669"/>
    <property type="project" value="TreeGrafter"/>
</dbReference>
<dbReference type="PANTHER" id="PTHR33415">
    <property type="entry name" value="PROTEIN EMBRYO DEFECTIVE 514"/>
    <property type="match status" value="1"/>
</dbReference>
<reference evidence="2 3" key="1">
    <citation type="submission" date="2019-01" db="EMBL/GenBank/DDBJ databases">
        <title>Sequencing of cultivated peanut Arachis hypogaea provides insights into genome evolution and oil improvement.</title>
        <authorList>
            <person name="Chen X."/>
        </authorList>
    </citation>
    <scope>NUCLEOTIDE SEQUENCE [LARGE SCALE GENOMIC DNA]</scope>
    <source>
        <strain evidence="3">cv. Fuhuasheng</strain>
        <tissue evidence="2">Leaves</tissue>
    </source>
</reference>